<accession>A0A3J0MY46</accession>
<protein>
    <recommendedName>
        <fullName evidence="2">Phage protein</fullName>
    </recommendedName>
</protein>
<dbReference type="AlphaFoldDB" id="A0A3J0MY46"/>
<evidence type="ECO:0000313" key="1">
    <source>
        <dbReference type="EMBL" id="MHS97310.1"/>
    </source>
</evidence>
<dbReference type="Proteomes" id="UP000839513">
    <property type="component" value="Unassembled WGS sequence"/>
</dbReference>
<comment type="caution">
    <text evidence="1">The sequence shown here is derived from an EMBL/GenBank/DDBJ whole genome shotgun (WGS) entry which is preliminary data.</text>
</comment>
<evidence type="ECO:0008006" key="2">
    <source>
        <dbReference type="Google" id="ProtNLM"/>
    </source>
</evidence>
<dbReference type="EMBL" id="RNUA01000011">
    <property type="protein sequence ID" value="MHS97310.1"/>
    <property type="molecule type" value="Genomic_DNA"/>
</dbReference>
<organism evidence="1">
    <name type="scientific">Salmonella enterica</name>
    <name type="common">Salmonella choleraesuis</name>
    <dbReference type="NCBI Taxonomy" id="28901"/>
    <lineage>
        <taxon>Bacteria</taxon>
        <taxon>Pseudomonadati</taxon>
        <taxon>Pseudomonadota</taxon>
        <taxon>Gammaproteobacteria</taxon>
        <taxon>Enterobacterales</taxon>
        <taxon>Enterobacteriaceae</taxon>
        <taxon>Salmonella</taxon>
    </lineage>
</organism>
<gene>
    <name evidence="1" type="ORF">EEN88_05370</name>
</gene>
<name>A0A3J0MY46_SALER</name>
<sequence length="75" mass="8254">MKNSLEDLHNHLFAQLERLSEEGLKGEELKAELSRAKGVSEIAGKIVENGKLVLEAKKLLGDNLVKSVPGYLEPK</sequence>
<reference evidence="1" key="1">
    <citation type="submission" date="2018-11" db="EMBL/GenBank/DDBJ databases">
        <authorList>
            <consortium name="PulseNet: The National Subtyping Network for Foodborne Disease Surveillance"/>
            <person name="Tarr C.L."/>
            <person name="Trees E."/>
            <person name="Katz L.S."/>
            <person name="Carleton-Romer H.A."/>
            <person name="Stroika S."/>
            <person name="Kucerova Z."/>
            <person name="Roache K.F."/>
            <person name="Sabol A.L."/>
            <person name="Besser J."/>
            <person name="Gerner-Smidt P."/>
        </authorList>
    </citation>
    <scope>NUCLEOTIDE SEQUENCE [LARGE SCALE GENOMIC DNA]</scope>
    <source>
        <strain evidence="1">PNUSAS059687</strain>
    </source>
</reference>
<proteinExistence type="predicted"/>